<accession>A0A317FWL3</accession>
<protein>
    <submittedName>
        <fullName evidence="1">Uncharacterized protein</fullName>
    </submittedName>
</protein>
<keyword evidence="3" id="KW-1185">Reference proteome</keyword>
<dbReference type="Proteomes" id="UP000245488">
    <property type="component" value="Chromosome"/>
</dbReference>
<comment type="caution">
    <text evidence="1">The sequence shown here is derived from an EMBL/GenBank/DDBJ whole genome shotgun (WGS) entry which is preliminary data.</text>
</comment>
<dbReference type="AlphaFoldDB" id="A0A317FWL3"/>
<dbReference type="EMBL" id="NXNG01000001">
    <property type="protein sequence ID" value="PWT29051.1"/>
    <property type="molecule type" value="Genomic_DNA"/>
</dbReference>
<evidence type="ECO:0000313" key="3">
    <source>
        <dbReference type="Proteomes" id="UP000245488"/>
    </source>
</evidence>
<dbReference type="EMBL" id="NXNG01000005">
    <property type="protein sequence ID" value="PWT25669.1"/>
    <property type="molecule type" value="Genomic_DNA"/>
</dbReference>
<organism evidence="1 3">
    <name type="scientific">Butyrivibrio fibrisolvens</name>
    <dbReference type="NCBI Taxonomy" id="831"/>
    <lineage>
        <taxon>Bacteria</taxon>
        <taxon>Bacillati</taxon>
        <taxon>Bacillota</taxon>
        <taxon>Clostridia</taxon>
        <taxon>Lachnospirales</taxon>
        <taxon>Lachnospiraceae</taxon>
        <taxon>Butyrivibrio</taxon>
    </lineage>
</organism>
<reference evidence="1 3" key="1">
    <citation type="submission" date="2017-09" db="EMBL/GenBank/DDBJ databases">
        <title>High-quality draft genome sequence of Butyrivibrio fibrisolvens INBov1, isolated from cow rumen.</title>
        <authorList>
            <person name="Rodriguez Hernaez J."/>
            <person name="Rivarola M."/>
            <person name="Paniego N."/>
            <person name="Cravero S."/>
            <person name="Ceron Cucchi M."/>
            <person name="Martinez M.C."/>
        </authorList>
    </citation>
    <scope>NUCLEOTIDE SEQUENCE [LARGE SCALE GENOMIC DNA]</scope>
    <source>
        <strain evidence="1 3">INBov1</strain>
    </source>
</reference>
<evidence type="ECO:0000313" key="2">
    <source>
        <dbReference type="EMBL" id="PWT29051.1"/>
    </source>
</evidence>
<sequence>MNREQSIEFIQAIEDTKALERAILDIIDELKSEGSKEIADGLEQLIPISNNRFSVIGQKELLQESKRRAISILKSEPQFNHVSEKEACCIVERVLGNVQLYLQDMFKRQPHTKCTDSILSMQKCFDIGNEYDLQHIVYALLRAVFPLARIEEYQDAGACAVRKDICIDEFDIAIELKCTRDSLSAKKLSEEVASDIVHYDNKNIFFLIYDKARIIDNIDVFRDTYEKTDMSKNVKVFVML</sequence>
<name>A0A317FWL3_BUTFI</name>
<dbReference type="Pfam" id="PF18742">
    <property type="entry name" value="DpnII-MboI"/>
    <property type="match status" value="1"/>
</dbReference>
<proteinExistence type="predicted"/>
<evidence type="ECO:0000313" key="1">
    <source>
        <dbReference type="EMBL" id="PWT25669.1"/>
    </source>
</evidence>
<gene>
    <name evidence="1" type="ORF">CPT75_01515</name>
    <name evidence="2" type="ORF">CPT75_18975</name>
</gene>
<dbReference type="RefSeq" id="WP_110074059.1">
    <property type="nucleotide sequence ID" value="NZ_CM009896.1"/>
</dbReference>